<dbReference type="InterPro" id="IPR045340">
    <property type="entry name" value="DUF6533"/>
</dbReference>
<name>A0AAD4EF53_9AGAM</name>
<dbReference type="EMBL" id="JABBWK010000008">
    <property type="protein sequence ID" value="KAG1905016.1"/>
    <property type="molecule type" value="Genomic_DNA"/>
</dbReference>
<evidence type="ECO:0000259" key="2">
    <source>
        <dbReference type="Pfam" id="PF20151"/>
    </source>
</evidence>
<evidence type="ECO:0000313" key="4">
    <source>
        <dbReference type="Proteomes" id="UP001195769"/>
    </source>
</evidence>
<dbReference type="GeneID" id="64667250"/>
<keyword evidence="1" id="KW-0472">Membrane</keyword>
<dbReference type="Pfam" id="PF20151">
    <property type="entry name" value="DUF6533"/>
    <property type="match status" value="1"/>
</dbReference>
<protein>
    <recommendedName>
        <fullName evidence="2">DUF6533 domain-containing protein</fullName>
    </recommendedName>
</protein>
<feature type="transmembrane region" description="Helical" evidence="1">
    <location>
        <begin position="225"/>
        <end position="245"/>
    </location>
</feature>
<feature type="domain" description="DUF6533" evidence="2">
    <location>
        <begin position="22"/>
        <end position="67"/>
    </location>
</feature>
<comment type="caution">
    <text evidence="3">The sequence shown here is derived from an EMBL/GenBank/DDBJ whole genome shotgun (WGS) entry which is preliminary data.</text>
</comment>
<dbReference type="Proteomes" id="UP001195769">
    <property type="component" value="Unassembled WGS sequence"/>
</dbReference>
<sequence>MIVVSNDPSWWPAINTYRLDSYFVVAAFVAVMYDWALTFGQEVELIWRQRWSVMTAMYLGARYLGILSAVMTIVGNTPTISLTDTVSWIMYTVCNWIGVVVFAMLWVIIIARLHAMYQGSRNILIFLVVTFLAINAFDAVVNIMSTMHASGEELILSGTYQCQINYAREDILLLISVAWILSTVWEVLVLCLAVWIVVRHFRELRQHSAGGIIGDCFTVLMKTHAVYFMSFVAVSCLHLIVNFYPTFFASYSLTPQIISGVIQILDIVQTFVLGPRLILGVREYHAKLVADSNAATGMTSIAFQERVQISTGSGV</sequence>
<evidence type="ECO:0000256" key="1">
    <source>
        <dbReference type="SAM" id="Phobius"/>
    </source>
</evidence>
<organism evidence="3 4">
    <name type="scientific">Suillus fuscotomentosus</name>
    <dbReference type="NCBI Taxonomy" id="1912939"/>
    <lineage>
        <taxon>Eukaryota</taxon>
        <taxon>Fungi</taxon>
        <taxon>Dikarya</taxon>
        <taxon>Basidiomycota</taxon>
        <taxon>Agaricomycotina</taxon>
        <taxon>Agaricomycetes</taxon>
        <taxon>Agaricomycetidae</taxon>
        <taxon>Boletales</taxon>
        <taxon>Suillineae</taxon>
        <taxon>Suillaceae</taxon>
        <taxon>Suillus</taxon>
    </lineage>
</organism>
<feature type="transmembrane region" description="Helical" evidence="1">
    <location>
        <begin position="123"/>
        <end position="144"/>
    </location>
</feature>
<keyword evidence="1" id="KW-0812">Transmembrane</keyword>
<reference evidence="3" key="1">
    <citation type="journal article" date="2020" name="New Phytol.">
        <title>Comparative genomics reveals dynamic genome evolution in host specialist ectomycorrhizal fungi.</title>
        <authorList>
            <person name="Lofgren L.A."/>
            <person name="Nguyen N.H."/>
            <person name="Vilgalys R."/>
            <person name="Ruytinx J."/>
            <person name="Liao H.L."/>
            <person name="Branco S."/>
            <person name="Kuo A."/>
            <person name="LaButti K."/>
            <person name="Lipzen A."/>
            <person name="Andreopoulos W."/>
            <person name="Pangilinan J."/>
            <person name="Riley R."/>
            <person name="Hundley H."/>
            <person name="Na H."/>
            <person name="Barry K."/>
            <person name="Grigoriev I.V."/>
            <person name="Stajich J.E."/>
            <person name="Kennedy P.G."/>
        </authorList>
    </citation>
    <scope>NUCLEOTIDE SEQUENCE</scope>
    <source>
        <strain evidence="3">FC203</strain>
    </source>
</reference>
<proteinExistence type="predicted"/>
<accession>A0AAD4EF53</accession>
<feature type="transmembrane region" description="Helical" evidence="1">
    <location>
        <begin position="86"/>
        <end position="111"/>
    </location>
</feature>
<feature type="transmembrane region" description="Helical" evidence="1">
    <location>
        <begin position="20"/>
        <end position="39"/>
    </location>
</feature>
<keyword evidence="1" id="KW-1133">Transmembrane helix</keyword>
<keyword evidence="4" id="KW-1185">Reference proteome</keyword>
<feature type="transmembrane region" description="Helical" evidence="1">
    <location>
        <begin position="171"/>
        <end position="198"/>
    </location>
</feature>
<dbReference type="RefSeq" id="XP_041230591.1">
    <property type="nucleotide sequence ID" value="XM_041372952.1"/>
</dbReference>
<evidence type="ECO:0000313" key="3">
    <source>
        <dbReference type="EMBL" id="KAG1905016.1"/>
    </source>
</evidence>
<gene>
    <name evidence="3" type="ORF">F5891DRAFT_720379</name>
</gene>
<feature type="transmembrane region" description="Helical" evidence="1">
    <location>
        <begin position="257"/>
        <end position="279"/>
    </location>
</feature>
<feature type="transmembrane region" description="Helical" evidence="1">
    <location>
        <begin position="51"/>
        <end position="74"/>
    </location>
</feature>
<dbReference type="AlphaFoldDB" id="A0AAD4EF53"/>